<evidence type="ECO:0000313" key="4">
    <source>
        <dbReference type="EMBL" id="GGU87145.1"/>
    </source>
</evidence>
<keyword evidence="1" id="KW-0472">Membrane</keyword>
<feature type="transmembrane region" description="Helical" evidence="1">
    <location>
        <begin position="117"/>
        <end position="135"/>
    </location>
</feature>
<evidence type="ECO:0000313" key="6">
    <source>
        <dbReference type="Proteomes" id="UP000660975"/>
    </source>
</evidence>
<keyword evidence="1" id="KW-0812">Transmembrane</keyword>
<comment type="caution">
    <text evidence="4">The sequence shown here is derived from an EMBL/GenBank/DDBJ whole genome shotgun (WGS) entry which is preliminary data.</text>
</comment>
<dbReference type="InterPro" id="IPR002656">
    <property type="entry name" value="Acyl_transf_3_dom"/>
</dbReference>
<keyword evidence="5" id="KW-1185">Reference proteome</keyword>
<feature type="domain" description="Acyltransferase 3" evidence="2">
    <location>
        <begin position="40"/>
        <end position="371"/>
    </location>
</feature>
<dbReference type="EMBL" id="BLLO01000006">
    <property type="protein sequence ID" value="GFH75484.1"/>
    <property type="molecule type" value="Genomic_DNA"/>
</dbReference>
<feature type="transmembrane region" description="Helical" evidence="1">
    <location>
        <begin position="292"/>
        <end position="310"/>
    </location>
</feature>
<feature type="transmembrane region" description="Helical" evidence="1">
    <location>
        <begin position="357"/>
        <end position="376"/>
    </location>
</feature>
<dbReference type="Proteomes" id="UP000660975">
    <property type="component" value="Unassembled WGS sequence"/>
</dbReference>
<name>A0A8H9HX63_9ACTN</name>
<feature type="transmembrane region" description="Helical" evidence="1">
    <location>
        <begin position="254"/>
        <end position="272"/>
    </location>
</feature>
<evidence type="ECO:0000313" key="3">
    <source>
        <dbReference type="EMBL" id="GFH75484.1"/>
    </source>
</evidence>
<dbReference type="Pfam" id="PF01757">
    <property type="entry name" value="Acyl_transf_3"/>
    <property type="match status" value="1"/>
</dbReference>
<dbReference type="Proteomes" id="UP000480804">
    <property type="component" value="Unassembled WGS sequence"/>
</dbReference>
<protein>
    <recommendedName>
        <fullName evidence="2">Acyltransferase 3 domain-containing protein</fullName>
    </recommendedName>
</protein>
<dbReference type="GO" id="GO:0016747">
    <property type="term" value="F:acyltransferase activity, transferring groups other than amino-acyl groups"/>
    <property type="evidence" value="ECO:0007669"/>
    <property type="project" value="InterPro"/>
</dbReference>
<evidence type="ECO:0000256" key="1">
    <source>
        <dbReference type="SAM" id="Phobius"/>
    </source>
</evidence>
<evidence type="ECO:0000259" key="2">
    <source>
        <dbReference type="Pfam" id="PF01757"/>
    </source>
</evidence>
<dbReference type="AlphaFoldDB" id="A0A8H9HX63"/>
<evidence type="ECO:0000313" key="5">
    <source>
        <dbReference type="Proteomes" id="UP000480804"/>
    </source>
</evidence>
<dbReference type="PANTHER" id="PTHR23028:SF53">
    <property type="entry name" value="ACYL_TRANSF_3 DOMAIN-CONTAINING PROTEIN"/>
    <property type="match status" value="1"/>
</dbReference>
<keyword evidence="1" id="KW-1133">Transmembrane helix</keyword>
<feature type="transmembrane region" description="Helical" evidence="1">
    <location>
        <begin position="168"/>
        <end position="189"/>
    </location>
</feature>
<dbReference type="GO" id="GO:0016020">
    <property type="term" value="C:membrane"/>
    <property type="evidence" value="ECO:0007669"/>
    <property type="project" value="TreeGrafter"/>
</dbReference>
<feature type="transmembrane region" description="Helical" evidence="1">
    <location>
        <begin position="73"/>
        <end position="97"/>
    </location>
</feature>
<feature type="transmembrane region" description="Helical" evidence="1">
    <location>
        <begin position="317"/>
        <end position="337"/>
    </location>
</feature>
<dbReference type="EMBL" id="BMSC01000018">
    <property type="protein sequence ID" value="GGU87145.1"/>
    <property type="molecule type" value="Genomic_DNA"/>
</dbReference>
<reference evidence="3 5" key="2">
    <citation type="submission" date="2020-02" db="EMBL/GenBank/DDBJ databases">
        <title>Whole genome shotgun sequence of Streptomyces gougerotii NBRC 13043.</title>
        <authorList>
            <person name="Ichikawa N."/>
            <person name="Komaki H."/>
            <person name="Tamura T."/>
        </authorList>
    </citation>
    <scope>NUCLEOTIDE SEQUENCE [LARGE SCALE GENOMIC DNA]</scope>
    <source>
        <strain evidence="3 5">NBRC 13043</strain>
    </source>
</reference>
<reference evidence="4" key="1">
    <citation type="journal article" date="2014" name="Int. J. Syst. Evol. Microbiol.">
        <title>Complete genome sequence of Corynebacterium casei LMG S-19264T (=DSM 44701T), isolated from a smear-ripened cheese.</title>
        <authorList>
            <consortium name="US DOE Joint Genome Institute (JGI-PGF)"/>
            <person name="Walter F."/>
            <person name="Albersmeier A."/>
            <person name="Kalinowski J."/>
            <person name="Ruckert C."/>
        </authorList>
    </citation>
    <scope>NUCLEOTIDE SEQUENCE</scope>
    <source>
        <strain evidence="4">JCM 4136</strain>
    </source>
</reference>
<dbReference type="PANTHER" id="PTHR23028">
    <property type="entry name" value="ACETYLTRANSFERASE"/>
    <property type="match status" value="1"/>
</dbReference>
<proteinExistence type="predicted"/>
<accession>A0A8H9HX63</accession>
<reference evidence="4" key="3">
    <citation type="submission" date="2020-09" db="EMBL/GenBank/DDBJ databases">
        <authorList>
            <person name="Sun Q."/>
            <person name="Ohkuma M."/>
        </authorList>
    </citation>
    <scope>NUCLEOTIDE SEQUENCE</scope>
    <source>
        <strain evidence="4">JCM 4136</strain>
    </source>
</reference>
<feature type="transmembrane region" description="Helical" evidence="1">
    <location>
        <begin position="44"/>
        <end position="61"/>
    </location>
</feature>
<gene>
    <name evidence="4" type="ORF">GCM10010227_46950</name>
    <name evidence="3" type="ORF">Sgou_01540</name>
</gene>
<feature type="transmembrane region" description="Helical" evidence="1">
    <location>
        <begin position="230"/>
        <end position="247"/>
    </location>
</feature>
<sequence length="418" mass="44452">MTAELPSVAMSALAPTPASPAPATHGRPPDPLVPGGRVDALTGLRFLAALAVFAHHFTGLGGPDSGVARVPAFFPYTTMGVHGVGFFFVLSGFLLAWGYRPGTSARLFYWRRAGRIWPAHLAAGLLALVLLFWWGGRATDTFSVLASLLLVQTWFPGVTPTLPGNSVAWTLSVELFFYALFPLLVRGALALRTRTLLAVSGASLAVMAAVNLWLLTHLSGAATEWVMRHPLARLPEFGLGLVAALALRRGARPAARAWPVAVALAAYTVAYTRRGEWAGEGTVLLEATVRPVVALLAVGLVVACVVRATGDGARGEGWLASPALVRLGLWSYAFYLLHQTLNHAITDRWGHQPAGGAAFFTMIGTAVVATALAGALHHGLEEPARRWWAARPPRWVTGRGDLGRGRALFLPHRSGGRS</sequence>
<feature type="transmembrane region" description="Helical" evidence="1">
    <location>
        <begin position="196"/>
        <end position="218"/>
    </location>
</feature>
<dbReference type="InterPro" id="IPR050879">
    <property type="entry name" value="Acyltransferase_3"/>
</dbReference>
<organism evidence="4 6">
    <name type="scientific">Streptomyces gougerotii</name>
    <dbReference type="NCBI Taxonomy" id="53448"/>
    <lineage>
        <taxon>Bacteria</taxon>
        <taxon>Bacillati</taxon>
        <taxon>Actinomycetota</taxon>
        <taxon>Actinomycetes</taxon>
        <taxon>Kitasatosporales</taxon>
        <taxon>Streptomycetaceae</taxon>
        <taxon>Streptomyces</taxon>
        <taxon>Streptomyces diastaticus group</taxon>
    </lineage>
</organism>
<dbReference type="GO" id="GO:0009103">
    <property type="term" value="P:lipopolysaccharide biosynthetic process"/>
    <property type="evidence" value="ECO:0007669"/>
    <property type="project" value="TreeGrafter"/>
</dbReference>